<protein>
    <submittedName>
        <fullName evidence="1">Uncharacterized protein</fullName>
    </submittedName>
</protein>
<keyword evidence="2" id="KW-1185">Reference proteome</keyword>
<comment type="caution">
    <text evidence="1">The sequence shown here is derived from an EMBL/GenBank/DDBJ whole genome shotgun (WGS) entry which is preliminary data.</text>
</comment>
<dbReference type="OrthoDB" id="10263185at2759"/>
<name>A0A830D0M2_9LAMI</name>
<evidence type="ECO:0000313" key="1">
    <source>
        <dbReference type="EMBL" id="GFQ01965.1"/>
    </source>
</evidence>
<sequence length="68" mass="7559">MGLGGISHPVMRLKSLIEARDLYPSPFREEYDCTAVKEDKIAVLIGSIADDIHLQDEVPGIKFTSSQR</sequence>
<gene>
    <name evidence="1" type="ORF">PHJA_002340400</name>
</gene>
<accession>A0A830D0M2</accession>
<dbReference type="EMBL" id="BMAC01000719">
    <property type="protein sequence ID" value="GFQ01965.1"/>
    <property type="molecule type" value="Genomic_DNA"/>
</dbReference>
<organism evidence="1 2">
    <name type="scientific">Phtheirospermum japonicum</name>
    <dbReference type="NCBI Taxonomy" id="374723"/>
    <lineage>
        <taxon>Eukaryota</taxon>
        <taxon>Viridiplantae</taxon>
        <taxon>Streptophyta</taxon>
        <taxon>Embryophyta</taxon>
        <taxon>Tracheophyta</taxon>
        <taxon>Spermatophyta</taxon>
        <taxon>Magnoliopsida</taxon>
        <taxon>eudicotyledons</taxon>
        <taxon>Gunneridae</taxon>
        <taxon>Pentapetalae</taxon>
        <taxon>asterids</taxon>
        <taxon>lamiids</taxon>
        <taxon>Lamiales</taxon>
        <taxon>Orobanchaceae</taxon>
        <taxon>Orobanchaceae incertae sedis</taxon>
        <taxon>Phtheirospermum</taxon>
    </lineage>
</organism>
<dbReference type="AlphaFoldDB" id="A0A830D0M2"/>
<evidence type="ECO:0000313" key="2">
    <source>
        <dbReference type="Proteomes" id="UP000653305"/>
    </source>
</evidence>
<dbReference type="Proteomes" id="UP000653305">
    <property type="component" value="Unassembled WGS sequence"/>
</dbReference>
<reference evidence="1" key="1">
    <citation type="submission" date="2020-07" db="EMBL/GenBank/DDBJ databases">
        <title>Ethylene signaling mediates host invasion by parasitic plants.</title>
        <authorList>
            <person name="Yoshida S."/>
        </authorList>
    </citation>
    <scope>NUCLEOTIDE SEQUENCE</scope>
    <source>
        <strain evidence="1">Okayama</strain>
    </source>
</reference>
<proteinExistence type="predicted"/>